<reference evidence="1" key="1">
    <citation type="journal article" date="2014" name="Front. Microbiol.">
        <title>High frequency of phylogenetically diverse reductive dehalogenase-homologous genes in deep subseafloor sedimentary metagenomes.</title>
        <authorList>
            <person name="Kawai M."/>
            <person name="Futagami T."/>
            <person name="Toyoda A."/>
            <person name="Takaki Y."/>
            <person name="Nishi S."/>
            <person name="Hori S."/>
            <person name="Arai W."/>
            <person name="Tsubouchi T."/>
            <person name="Morono Y."/>
            <person name="Uchiyama I."/>
            <person name="Ito T."/>
            <person name="Fujiyama A."/>
            <person name="Inagaki F."/>
            <person name="Takami H."/>
        </authorList>
    </citation>
    <scope>NUCLEOTIDE SEQUENCE</scope>
    <source>
        <strain evidence="1">Expedition CK06-06</strain>
    </source>
</reference>
<evidence type="ECO:0000313" key="1">
    <source>
        <dbReference type="EMBL" id="GAG94082.1"/>
    </source>
</evidence>
<dbReference type="EMBL" id="BART01027521">
    <property type="protein sequence ID" value="GAG94082.1"/>
    <property type="molecule type" value="Genomic_DNA"/>
</dbReference>
<protein>
    <submittedName>
        <fullName evidence="1">Uncharacterized protein</fullName>
    </submittedName>
</protein>
<name>X1CM63_9ZZZZ</name>
<dbReference type="AlphaFoldDB" id="X1CM63"/>
<proteinExistence type="predicted"/>
<gene>
    <name evidence="1" type="ORF">S01H4_48778</name>
</gene>
<sequence length="107" mass="12157">GIKSPTEVVTETEDSQKSDGEILSILRDKYKILHNNLATKSYIEQIEPMLISVWRARHMKVIAPSMVAIQGKDGKTYMRDPVISLDYDLNMLNAVMDAFIVKLFKSI</sequence>
<comment type="caution">
    <text evidence="1">The sequence shown here is derived from an EMBL/GenBank/DDBJ whole genome shotgun (WGS) entry which is preliminary data.</text>
</comment>
<organism evidence="1">
    <name type="scientific">marine sediment metagenome</name>
    <dbReference type="NCBI Taxonomy" id="412755"/>
    <lineage>
        <taxon>unclassified sequences</taxon>
        <taxon>metagenomes</taxon>
        <taxon>ecological metagenomes</taxon>
    </lineage>
</organism>
<accession>X1CM63</accession>
<feature type="non-terminal residue" evidence="1">
    <location>
        <position position="1"/>
    </location>
</feature>